<evidence type="ECO:0000313" key="7">
    <source>
        <dbReference type="EMBL" id="KAL3773071.1"/>
    </source>
</evidence>
<dbReference type="Gene3D" id="3.40.50.1440">
    <property type="entry name" value="Tubulin/FtsZ, GTPase domain"/>
    <property type="match status" value="1"/>
</dbReference>
<dbReference type="InterPro" id="IPR020805">
    <property type="entry name" value="Cell_div_FtsZ_CS"/>
</dbReference>
<dbReference type="Pfam" id="PF00091">
    <property type="entry name" value="Tubulin"/>
    <property type="match status" value="1"/>
</dbReference>
<evidence type="ECO:0000313" key="8">
    <source>
        <dbReference type="Proteomes" id="UP001530400"/>
    </source>
</evidence>
<evidence type="ECO:0000256" key="4">
    <source>
        <dbReference type="SAM" id="MobiDB-lite"/>
    </source>
</evidence>
<dbReference type="PROSITE" id="PS01135">
    <property type="entry name" value="FTSZ_2"/>
    <property type="match status" value="1"/>
</dbReference>
<dbReference type="Gene3D" id="3.30.1330.20">
    <property type="entry name" value="Tubulin/FtsZ, C-terminal domain"/>
    <property type="match status" value="1"/>
</dbReference>
<dbReference type="InterPro" id="IPR008280">
    <property type="entry name" value="Tub_FtsZ_C"/>
</dbReference>
<dbReference type="InterPro" id="IPR036525">
    <property type="entry name" value="Tubulin/FtsZ_GTPase_sf"/>
</dbReference>
<keyword evidence="2" id="KW-0547">Nucleotide-binding</keyword>
<organism evidence="7 8">
    <name type="scientific">Cyclotella atomus</name>
    <dbReference type="NCBI Taxonomy" id="382360"/>
    <lineage>
        <taxon>Eukaryota</taxon>
        <taxon>Sar</taxon>
        <taxon>Stramenopiles</taxon>
        <taxon>Ochrophyta</taxon>
        <taxon>Bacillariophyta</taxon>
        <taxon>Coscinodiscophyceae</taxon>
        <taxon>Thalassiosirophycidae</taxon>
        <taxon>Stephanodiscales</taxon>
        <taxon>Stephanodiscaceae</taxon>
        <taxon>Cyclotella</taxon>
    </lineage>
</organism>
<feature type="domain" description="Tubulin/FtsZ GTPase" evidence="5">
    <location>
        <begin position="203"/>
        <end position="395"/>
    </location>
</feature>
<dbReference type="InterPro" id="IPR000158">
    <property type="entry name" value="Cell_div_FtsZ"/>
</dbReference>
<feature type="compositionally biased region" description="Low complexity" evidence="4">
    <location>
        <begin position="146"/>
        <end position="168"/>
    </location>
</feature>
<feature type="region of interest" description="Disordered" evidence="4">
    <location>
        <begin position="139"/>
        <end position="168"/>
    </location>
</feature>
<dbReference type="InterPro" id="IPR003008">
    <property type="entry name" value="Tubulin_FtsZ_GTPase"/>
</dbReference>
<dbReference type="HAMAP" id="MF_00909">
    <property type="entry name" value="FtsZ"/>
    <property type="match status" value="1"/>
</dbReference>
<gene>
    <name evidence="7" type="ORF">ACHAWO_000575</name>
</gene>
<dbReference type="InterPro" id="IPR024757">
    <property type="entry name" value="FtsZ_C"/>
</dbReference>
<keyword evidence="8" id="KW-1185">Reference proteome</keyword>
<evidence type="ECO:0000259" key="5">
    <source>
        <dbReference type="SMART" id="SM00864"/>
    </source>
</evidence>
<dbReference type="CDD" id="cd02201">
    <property type="entry name" value="FtsZ_type1"/>
    <property type="match status" value="1"/>
</dbReference>
<evidence type="ECO:0000259" key="6">
    <source>
        <dbReference type="SMART" id="SM00865"/>
    </source>
</evidence>
<dbReference type="Proteomes" id="UP001530400">
    <property type="component" value="Unassembled WGS sequence"/>
</dbReference>
<dbReference type="InterPro" id="IPR018316">
    <property type="entry name" value="Tubulin/FtsZ_2-layer-sand-dom"/>
</dbReference>
<keyword evidence="3" id="KW-0342">GTP-binding</keyword>
<dbReference type="SMART" id="SM00865">
    <property type="entry name" value="Tubulin_C"/>
    <property type="match status" value="1"/>
</dbReference>
<comment type="similarity">
    <text evidence="1">Belongs to the FtsZ family.</text>
</comment>
<evidence type="ECO:0000256" key="3">
    <source>
        <dbReference type="ARBA" id="ARBA00023134"/>
    </source>
</evidence>
<dbReference type="PRINTS" id="PR00423">
    <property type="entry name" value="CELLDVISFTSZ"/>
</dbReference>
<dbReference type="EMBL" id="JALLPJ020001249">
    <property type="protein sequence ID" value="KAL3773071.1"/>
    <property type="molecule type" value="Genomic_DNA"/>
</dbReference>
<dbReference type="PANTHER" id="PTHR30314">
    <property type="entry name" value="CELL DIVISION PROTEIN FTSZ-RELATED"/>
    <property type="match status" value="1"/>
</dbReference>
<evidence type="ECO:0000256" key="2">
    <source>
        <dbReference type="ARBA" id="ARBA00022741"/>
    </source>
</evidence>
<feature type="domain" description="Tubulin/FtsZ 2-layer sandwich" evidence="6">
    <location>
        <begin position="397"/>
        <end position="550"/>
    </location>
</feature>
<evidence type="ECO:0008006" key="9">
    <source>
        <dbReference type="Google" id="ProtNLM"/>
    </source>
</evidence>
<dbReference type="Pfam" id="PF12327">
    <property type="entry name" value="FtsZ_C"/>
    <property type="match status" value="1"/>
</dbReference>
<dbReference type="FunFam" id="3.40.50.1440:FF:000001">
    <property type="entry name" value="Cell division protein FtsZ"/>
    <property type="match status" value="1"/>
</dbReference>
<dbReference type="InterPro" id="IPR037103">
    <property type="entry name" value="Tubulin/FtsZ-like_C"/>
</dbReference>
<proteinExistence type="inferred from homology"/>
<comment type="caution">
    <text evidence="7">The sequence shown here is derived from an EMBL/GenBank/DDBJ whole genome shotgun (WGS) entry which is preliminary data.</text>
</comment>
<dbReference type="GO" id="GO:0005525">
    <property type="term" value="F:GTP binding"/>
    <property type="evidence" value="ECO:0007669"/>
    <property type="project" value="UniProtKB-KW"/>
</dbReference>
<dbReference type="AlphaFoldDB" id="A0ABD3NAQ9"/>
<dbReference type="PANTHER" id="PTHR30314:SF3">
    <property type="entry name" value="MITOCHONDRIAL DIVISION PROTEIN FSZA"/>
    <property type="match status" value="1"/>
</dbReference>
<accession>A0ABD3NAQ9</accession>
<dbReference type="InterPro" id="IPR045061">
    <property type="entry name" value="FtsZ/CetZ"/>
</dbReference>
<name>A0ABD3NAQ9_9STRA</name>
<sequence length="550" mass="57780">MAPSRLIGRALTQWHITASQPARCSIPLFAIVQTNAPICTSFHCRQNYSFASKRFRSDFLKHRAVEALKKRNAAEFAAAPSSSNDNVVTKEEKDVAFVSENSNNTNDFGDDHQLAGLAAAAKSPENTFSTSAKKVELNQNTTTGEASSPPLNPTAAAATNATTTSSADNTTIIQQVTTNNNSAPQSVESSPWAHMQLHEFAPKIVVVGVGGAGTNAVNNMVASGLSGVEFLALNTDAQHLSTSLSPNRLQIGTELTSGLGCGANPDAGRLAAEESKEAIVSCIEDAHMVFITAGMGGGTGTGAAPVVAGLCYDLGILTVSVVTTPFRFEGTHRKRLALEGVDRLKDVSDTLIVVPNQNLFRLVGEKTSFVDSFRLADNVLLAGVRSITDLMTSPGLINLDFADVQSVMHGMGNALLGTGQACHDDRVGSYGLGDKKDGTKATKFDESKDAKGDNAADDEQECRAIRAAKMALNNPLLGDGNMNIGSAKGMLVNITGGSDMTLYEVDRAAEYITEKVLDPDANIIFGSAYDADLTGCVRVSVVATGIEEGS</sequence>
<dbReference type="SUPFAM" id="SSF52490">
    <property type="entry name" value="Tubulin nucleotide-binding domain-like"/>
    <property type="match status" value="1"/>
</dbReference>
<dbReference type="SUPFAM" id="SSF55307">
    <property type="entry name" value="Tubulin C-terminal domain-like"/>
    <property type="match status" value="2"/>
</dbReference>
<dbReference type="NCBIfam" id="TIGR00065">
    <property type="entry name" value="ftsZ"/>
    <property type="match status" value="1"/>
</dbReference>
<dbReference type="SMART" id="SM00864">
    <property type="entry name" value="Tubulin"/>
    <property type="match status" value="1"/>
</dbReference>
<reference evidence="7 8" key="1">
    <citation type="submission" date="2024-10" db="EMBL/GenBank/DDBJ databases">
        <title>Updated reference genomes for cyclostephanoid diatoms.</title>
        <authorList>
            <person name="Roberts W.R."/>
            <person name="Alverson A.J."/>
        </authorList>
    </citation>
    <scope>NUCLEOTIDE SEQUENCE [LARGE SCALE GENOMIC DNA]</scope>
    <source>
        <strain evidence="7 8">AJA010-31</strain>
    </source>
</reference>
<protein>
    <recommendedName>
        <fullName evidence="9">Cell division protein FtsZ</fullName>
    </recommendedName>
</protein>
<evidence type="ECO:0000256" key="1">
    <source>
        <dbReference type="ARBA" id="ARBA00009690"/>
    </source>
</evidence>